<dbReference type="GO" id="GO:0015386">
    <property type="term" value="F:potassium:proton antiporter activity"/>
    <property type="evidence" value="ECO:0007669"/>
    <property type="project" value="TreeGrafter"/>
</dbReference>
<feature type="transmembrane region" description="Helical" evidence="10">
    <location>
        <begin position="93"/>
        <end position="110"/>
    </location>
</feature>
<dbReference type="PANTHER" id="PTHR10110">
    <property type="entry name" value="SODIUM/HYDROGEN EXCHANGER"/>
    <property type="match status" value="1"/>
</dbReference>
<feature type="compositionally biased region" description="Basic and acidic residues" evidence="9">
    <location>
        <begin position="553"/>
        <end position="562"/>
    </location>
</feature>
<evidence type="ECO:0000256" key="10">
    <source>
        <dbReference type="SAM" id="Phobius"/>
    </source>
</evidence>
<dbReference type="AlphaFoldDB" id="A0A9W7DVL6"/>
<feature type="transmembrane region" description="Helical" evidence="10">
    <location>
        <begin position="417"/>
        <end position="440"/>
    </location>
</feature>
<feature type="transmembrane region" description="Helical" evidence="10">
    <location>
        <begin position="23"/>
        <end position="42"/>
    </location>
</feature>
<comment type="subcellular location">
    <subcellularLocation>
        <location evidence="1">Membrane</location>
        <topology evidence="1">Multi-pass membrane protein</topology>
    </subcellularLocation>
</comment>
<keyword evidence="6" id="KW-0406">Ion transport</keyword>
<accession>A0A9W7DVL6</accession>
<keyword evidence="7 10" id="KW-0472">Membrane</keyword>
<keyword evidence="2" id="KW-0813">Transport</keyword>
<reference evidence="13" key="1">
    <citation type="journal article" date="2023" name="Commun. Biol.">
        <title>Genome analysis of Parmales, the sister group of diatoms, reveals the evolutionary specialization of diatoms from phago-mixotrophs to photoautotrophs.</title>
        <authorList>
            <person name="Ban H."/>
            <person name="Sato S."/>
            <person name="Yoshikawa S."/>
            <person name="Yamada K."/>
            <person name="Nakamura Y."/>
            <person name="Ichinomiya M."/>
            <person name="Sato N."/>
            <person name="Blanc-Mathieu R."/>
            <person name="Endo H."/>
            <person name="Kuwata A."/>
            <person name="Ogata H."/>
        </authorList>
    </citation>
    <scope>NUCLEOTIDE SEQUENCE [LARGE SCALE GENOMIC DNA]</scope>
    <source>
        <strain evidence="13">NIES 3700</strain>
    </source>
</reference>
<feature type="transmembrane region" description="Helical" evidence="10">
    <location>
        <begin position="122"/>
        <end position="147"/>
    </location>
</feature>
<evidence type="ECO:0000256" key="5">
    <source>
        <dbReference type="ARBA" id="ARBA00023053"/>
    </source>
</evidence>
<keyword evidence="4 10" id="KW-1133">Transmembrane helix</keyword>
<feature type="compositionally biased region" description="Polar residues" evidence="9">
    <location>
        <begin position="621"/>
        <end position="634"/>
    </location>
</feature>
<evidence type="ECO:0000256" key="1">
    <source>
        <dbReference type="ARBA" id="ARBA00004141"/>
    </source>
</evidence>
<dbReference type="GO" id="GO:0005886">
    <property type="term" value="C:plasma membrane"/>
    <property type="evidence" value="ECO:0007669"/>
    <property type="project" value="TreeGrafter"/>
</dbReference>
<dbReference type="Pfam" id="PF00999">
    <property type="entry name" value="Na_H_Exchanger"/>
    <property type="match status" value="1"/>
</dbReference>
<feature type="domain" description="Cation/H+ exchanger transmembrane" evidence="11">
    <location>
        <begin position="61"/>
        <end position="509"/>
    </location>
</feature>
<dbReference type="Gene3D" id="6.10.140.1330">
    <property type="match status" value="1"/>
</dbReference>
<dbReference type="EMBL" id="BRXW01000448">
    <property type="protein sequence ID" value="GMH55835.1"/>
    <property type="molecule type" value="Genomic_DNA"/>
</dbReference>
<evidence type="ECO:0000313" key="13">
    <source>
        <dbReference type="Proteomes" id="UP001165122"/>
    </source>
</evidence>
<evidence type="ECO:0000256" key="4">
    <source>
        <dbReference type="ARBA" id="ARBA00022989"/>
    </source>
</evidence>
<feature type="region of interest" description="Disordered" evidence="9">
    <location>
        <begin position="531"/>
        <end position="568"/>
    </location>
</feature>
<dbReference type="GO" id="GO:0015385">
    <property type="term" value="F:sodium:proton antiporter activity"/>
    <property type="evidence" value="ECO:0007669"/>
    <property type="project" value="InterPro"/>
</dbReference>
<keyword evidence="5" id="KW-0915">Sodium</keyword>
<evidence type="ECO:0000256" key="9">
    <source>
        <dbReference type="SAM" id="MobiDB-lite"/>
    </source>
</evidence>
<proteinExistence type="predicted"/>
<feature type="region of interest" description="Disordered" evidence="9">
    <location>
        <begin position="612"/>
        <end position="648"/>
    </location>
</feature>
<keyword evidence="8" id="KW-0739">Sodium transport</keyword>
<dbReference type="GO" id="GO:0051453">
    <property type="term" value="P:regulation of intracellular pH"/>
    <property type="evidence" value="ECO:0007669"/>
    <property type="project" value="TreeGrafter"/>
</dbReference>
<evidence type="ECO:0000259" key="11">
    <source>
        <dbReference type="Pfam" id="PF00999"/>
    </source>
</evidence>
<evidence type="ECO:0000256" key="2">
    <source>
        <dbReference type="ARBA" id="ARBA00022448"/>
    </source>
</evidence>
<dbReference type="OrthoDB" id="196264at2759"/>
<dbReference type="GO" id="GO:0098719">
    <property type="term" value="P:sodium ion import across plasma membrane"/>
    <property type="evidence" value="ECO:0007669"/>
    <property type="project" value="TreeGrafter"/>
</dbReference>
<feature type="transmembrane region" description="Helical" evidence="10">
    <location>
        <begin position="483"/>
        <end position="507"/>
    </location>
</feature>
<keyword evidence="3 10" id="KW-0812">Transmembrane</keyword>
<feature type="transmembrane region" description="Helical" evidence="10">
    <location>
        <begin position="54"/>
        <end position="73"/>
    </location>
</feature>
<evidence type="ECO:0000256" key="3">
    <source>
        <dbReference type="ARBA" id="ARBA00022692"/>
    </source>
</evidence>
<name>A0A9W7DVL6_9STRA</name>
<dbReference type="InterPro" id="IPR006153">
    <property type="entry name" value="Cation/H_exchanger_TM"/>
</dbReference>
<keyword evidence="13" id="KW-1185">Reference proteome</keyword>
<evidence type="ECO:0000256" key="8">
    <source>
        <dbReference type="ARBA" id="ARBA00023201"/>
    </source>
</evidence>
<sequence>MSSSSSIPTSEASSTSLPIDESVNLAMSAFVGILLLYLILGFNLEERKRSGKTLWLHESGPAILLGSILGLLSTPSSSSSPSTSRTLEITDTTFFYFVLPPIIFAQGYGLKKRNFFRYIHYISLFGILGTFLQFIFMSASLYTGGYVLGITIEKEDGTGSRLSLHEAMIISACLAAADEVAALSLIKSSSHPKLSAILFGEGVVNDAISILLFHSVVTTKRMTTDDLIPDNYVSDLASTGTHDDDDDAGGTSYDDDALLSPSPTPLSTTVSPSSHHHHIKDTILSWDIEFNKIFINTGKTLVMAVLIGVTSGLIVSRFLKLYPSMKRSPVHQTAIILLGAYLSFCISDAFHYSGVLTVFFSGLTLSHYAWHSLGEKAKESTKITFATISQVAEGYCFAAVGVSLRRFERLEQVSFQLVFLSIAVLLAGRAVTIFGCSWIGSKASPDKFDMPLKEQSVLYAGGLIRGAICWAQAIQVRDPHRHVMLSTTLGVILFTTLIIGSLLPWWVKKMEVGEGEGDGGLSWHAESPLRLPSTPQINNKGGEEDSLILGGGREGREGREGGEADYNPANNSIYKNFDSYVMKPVFGGSKKGGMGGRAKDYGSVRLEVGAVGGVGGGGGENETTLSPISFQKSGGRSVVGEDDDDDNLSFLKTEKVKSSDGFWS</sequence>
<dbReference type="PANTHER" id="PTHR10110:SF197">
    <property type="entry name" value="SODIUM_HYDROGEN EXCHANGER"/>
    <property type="match status" value="1"/>
</dbReference>
<protein>
    <recommendedName>
        <fullName evidence="11">Cation/H+ exchanger transmembrane domain-containing protein</fullName>
    </recommendedName>
</protein>
<feature type="transmembrane region" description="Helical" evidence="10">
    <location>
        <begin position="198"/>
        <end position="217"/>
    </location>
</feature>
<evidence type="ECO:0000313" key="12">
    <source>
        <dbReference type="EMBL" id="GMH55835.1"/>
    </source>
</evidence>
<feature type="transmembrane region" description="Helical" evidence="10">
    <location>
        <begin position="334"/>
        <end position="363"/>
    </location>
</feature>
<evidence type="ECO:0000256" key="6">
    <source>
        <dbReference type="ARBA" id="ARBA00023065"/>
    </source>
</evidence>
<dbReference type="InterPro" id="IPR018422">
    <property type="entry name" value="Cation/H_exchanger_CPA1"/>
</dbReference>
<feature type="transmembrane region" description="Helical" evidence="10">
    <location>
        <begin position="383"/>
        <end position="405"/>
    </location>
</feature>
<gene>
    <name evidence="12" type="ORF">TrLO_g6521</name>
</gene>
<organism evidence="12 13">
    <name type="scientific">Triparma laevis f. longispina</name>
    <dbReference type="NCBI Taxonomy" id="1714387"/>
    <lineage>
        <taxon>Eukaryota</taxon>
        <taxon>Sar</taxon>
        <taxon>Stramenopiles</taxon>
        <taxon>Ochrophyta</taxon>
        <taxon>Bolidophyceae</taxon>
        <taxon>Parmales</taxon>
        <taxon>Triparmaceae</taxon>
        <taxon>Triparma</taxon>
    </lineage>
</organism>
<dbReference type="PRINTS" id="PR01084">
    <property type="entry name" value="NAHEXCHNGR"/>
</dbReference>
<evidence type="ECO:0000256" key="7">
    <source>
        <dbReference type="ARBA" id="ARBA00023136"/>
    </source>
</evidence>
<dbReference type="Proteomes" id="UP001165122">
    <property type="component" value="Unassembled WGS sequence"/>
</dbReference>
<comment type="caution">
    <text evidence="12">The sequence shown here is derived from an EMBL/GenBank/DDBJ whole genome shotgun (WGS) entry which is preliminary data.</text>
</comment>
<dbReference type="InterPro" id="IPR004709">
    <property type="entry name" value="NaH_exchanger"/>
</dbReference>
<feature type="transmembrane region" description="Helical" evidence="10">
    <location>
        <begin position="301"/>
        <end position="322"/>
    </location>
</feature>